<dbReference type="Pfam" id="PF00793">
    <property type="entry name" value="DAHP_synth_1"/>
    <property type="match status" value="1"/>
</dbReference>
<evidence type="ECO:0000256" key="8">
    <source>
        <dbReference type="ARBA" id="ARBA00031111"/>
    </source>
</evidence>
<dbReference type="InterPro" id="IPR006219">
    <property type="entry name" value="DAHP_synth_1"/>
</dbReference>
<dbReference type="InterPro" id="IPR006218">
    <property type="entry name" value="DAHP1/KDSA"/>
</dbReference>
<dbReference type="KEGG" id="crc:A33Y_0123"/>
<dbReference type="HOGENOM" id="CLU_030903_0_2_6"/>
<evidence type="ECO:0000256" key="9">
    <source>
        <dbReference type="ARBA" id="ARBA00031349"/>
    </source>
</evidence>
<keyword evidence="5" id="KW-0028">Amino-acid biosynthesis</keyword>
<dbReference type="GO" id="GO:0003849">
    <property type="term" value="F:3-deoxy-7-phosphoheptulonate synthase activity"/>
    <property type="evidence" value="ECO:0007669"/>
    <property type="project" value="UniProtKB-EC"/>
</dbReference>
<dbReference type="Proteomes" id="UP000003931">
    <property type="component" value="Chromosome"/>
</dbReference>
<dbReference type="GO" id="GO:0005737">
    <property type="term" value="C:cytoplasm"/>
    <property type="evidence" value="ECO:0007669"/>
    <property type="project" value="TreeGrafter"/>
</dbReference>
<organism evidence="13 14">
    <name type="scientific">Candidatus Carsonella ruddii CS isolate Thao2000</name>
    <dbReference type="NCBI Taxonomy" id="1202537"/>
    <lineage>
        <taxon>Bacteria</taxon>
        <taxon>Pseudomonadati</taxon>
        <taxon>Pseudomonadota</taxon>
        <taxon>Gammaproteobacteria</taxon>
        <taxon>Oceanospirillales</taxon>
        <taxon>Halomonadaceae</taxon>
        <taxon>Zymobacter group</taxon>
        <taxon>Candidatus Carsonella</taxon>
    </lineage>
</organism>
<comment type="function">
    <text evidence="1">Stereospecific condensation of phosphoenolpyruvate (PEP) and D-erythrose-4-phosphate (E4P) giving rise to 3-deoxy-D-arabino-heptulosonate-7-phosphate (DAHP).</text>
</comment>
<comment type="similarity">
    <text evidence="3">Belongs to the class-I DAHP synthase family.</text>
</comment>
<keyword evidence="6" id="KW-0808">Transferase</keyword>
<dbReference type="EMBL" id="CP003542">
    <property type="protein sequence ID" value="AFP83770.1"/>
    <property type="molecule type" value="Genomic_DNA"/>
</dbReference>
<gene>
    <name evidence="13" type="primary">aroH</name>
    <name evidence="13" type="ORF">A33Y_0123</name>
</gene>
<keyword evidence="7" id="KW-0057">Aromatic amino acid biosynthesis</keyword>
<evidence type="ECO:0000256" key="2">
    <source>
        <dbReference type="ARBA" id="ARBA00004688"/>
    </source>
</evidence>
<sequence length="306" mass="36247">MFNLINLKRIKKDLNFIYINNIFLKNIILKKIKKFILIIGPCSISNIKDFIFYLKKIKNNFKNILLIIRIYYEKPRTNIGWKGFVYDPYIDESYSINDSIYIIRRLLLDISKFFYLGTECLNFFLINYFIDCISWICIGARTVQSQIHREFCSNLNCIVGIKNDIYGDFNVLKDSLLSIMNKQCFINFFEKTSFIYSKGNKYVQFVLRGGKEPNFSKKIITNQSLIIDCSHSNSLKISINQIYVFENILNQILLLKNINGVMFEHYIYNGNQDIKNKKFGLSITDSCLNFKFYFLFLKKINDLQCF</sequence>
<feature type="domain" description="DAHP synthetase I/KDSA" evidence="12">
    <location>
        <begin position="31"/>
        <end position="286"/>
    </location>
</feature>
<comment type="catalytic activity">
    <reaction evidence="11">
        <text>D-erythrose 4-phosphate + phosphoenolpyruvate + H2O = 7-phospho-2-dehydro-3-deoxy-D-arabino-heptonate + phosphate</text>
        <dbReference type="Rhea" id="RHEA:14717"/>
        <dbReference type="ChEBI" id="CHEBI:15377"/>
        <dbReference type="ChEBI" id="CHEBI:16897"/>
        <dbReference type="ChEBI" id="CHEBI:43474"/>
        <dbReference type="ChEBI" id="CHEBI:58394"/>
        <dbReference type="ChEBI" id="CHEBI:58702"/>
        <dbReference type="EC" id="2.5.1.54"/>
    </reaction>
</comment>
<accession>J7H0E0</accession>
<name>J7H0E0_CARRU</name>
<dbReference type="InterPro" id="IPR013785">
    <property type="entry name" value="Aldolase_TIM"/>
</dbReference>
<evidence type="ECO:0000256" key="3">
    <source>
        <dbReference type="ARBA" id="ARBA00007985"/>
    </source>
</evidence>
<protein>
    <recommendedName>
        <fullName evidence="4">3-deoxy-7-phosphoheptulonate synthase</fullName>
        <ecNumber evidence="4">2.5.1.54</ecNumber>
    </recommendedName>
    <alternativeName>
        <fullName evidence="10">3-deoxy-D-arabino-heptulosonate 7-phosphate synthase</fullName>
    </alternativeName>
    <alternativeName>
        <fullName evidence="9">DAHP synthase</fullName>
    </alternativeName>
    <alternativeName>
        <fullName evidence="8">Phospho-2-keto-3-deoxyheptonate aldolase</fullName>
    </alternativeName>
</protein>
<dbReference type="STRING" id="1202537.A33Y_0123"/>
<dbReference type="OrthoDB" id="9807331at2"/>
<dbReference type="SUPFAM" id="SSF51569">
    <property type="entry name" value="Aldolase"/>
    <property type="match status" value="1"/>
</dbReference>
<evidence type="ECO:0000313" key="13">
    <source>
        <dbReference type="EMBL" id="AFP83770.1"/>
    </source>
</evidence>
<evidence type="ECO:0000313" key="14">
    <source>
        <dbReference type="Proteomes" id="UP000003931"/>
    </source>
</evidence>
<dbReference type="UniPathway" id="UPA00053">
    <property type="reaction ID" value="UER00084"/>
</dbReference>
<evidence type="ECO:0000256" key="4">
    <source>
        <dbReference type="ARBA" id="ARBA00012694"/>
    </source>
</evidence>
<dbReference type="GO" id="GO:0008652">
    <property type="term" value="P:amino acid biosynthetic process"/>
    <property type="evidence" value="ECO:0007669"/>
    <property type="project" value="UniProtKB-KW"/>
</dbReference>
<dbReference type="GO" id="GO:0009073">
    <property type="term" value="P:aromatic amino acid family biosynthetic process"/>
    <property type="evidence" value="ECO:0007669"/>
    <property type="project" value="UniProtKB-KW"/>
</dbReference>
<evidence type="ECO:0000256" key="11">
    <source>
        <dbReference type="ARBA" id="ARBA00047508"/>
    </source>
</evidence>
<dbReference type="NCBIfam" id="TIGR00034">
    <property type="entry name" value="aroFGH"/>
    <property type="match status" value="1"/>
</dbReference>
<dbReference type="GO" id="GO:0009423">
    <property type="term" value="P:chorismate biosynthetic process"/>
    <property type="evidence" value="ECO:0007669"/>
    <property type="project" value="UniProtKB-UniPathway"/>
</dbReference>
<dbReference type="PANTHER" id="PTHR21225:SF12">
    <property type="entry name" value="PHOSPHO-2-DEHYDRO-3-DEOXYHEPTONATE ALDOLASE, TYROSINE-INHIBITED"/>
    <property type="match status" value="1"/>
</dbReference>
<proteinExistence type="inferred from homology"/>
<dbReference type="Gene3D" id="3.20.20.70">
    <property type="entry name" value="Aldolase class I"/>
    <property type="match status" value="1"/>
</dbReference>
<reference evidence="13 14" key="1">
    <citation type="journal article" date="2012" name="Mol. Biol. Evol.">
        <title>Genome reduction and co-evolution between the primary and secondary bacterial symbionts of psyllids.</title>
        <authorList>
            <person name="Sloan D.B."/>
            <person name="Moran N.A."/>
        </authorList>
    </citation>
    <scope>NUCLEOTIDE SEQUENCE [LARGE SCALE GENOMIC DNA]</scope>
    <source>
        <strain evidence="13 14">CS</strain>
    </source>
</reference>
<comment type="pathway">
    <text evidence="2">Metabolic intermediate biosynthesis; chorismate biosynthesis; chorismate from D-erythrose 4-phosphate and phosphoenolpyruvate: step 1/7.</text>
</comment>
<dbReference type="PATRIC" id="fig|1202537.3.peg.105"/>
<evidence type="ECO:0000259" key="12">
    <source>
        <dbReference type="Pfam" id="PF00793"/>
    </source>
</evidence>
<dbReference type="PANTHER" id="PTHR21225">
    <property type="entry name" value="PHOSPHO-2-DEHYDRO-3-DEOXYHEPTONATE ALDOLASE DAHP SYNTHETASE"/>
    <property type="match status" value="1"/>
</dbReference>
<dbReference type="RefSeq" id="WP_014887071.1">
    <property type="nucleotide sequence ID" value="NC_018415.1"/>
</dbReference>
<dbReference type="AlphaFoldDB" id="J7H0E0"/>
<dbReference type="EC" id="2.5.1.54" evidence="4"/>
<evidence type="ECO:0000256" key="6">
    <source>
        <dbReference type="ARBA" id="ARBA00022679"/>
    </source>
</evidence>
<evidence type="ECO:0000256" key="10">
    <source>
        <dbReference type="ARBA" id="ARBA00032193"/>
    </source>
</evidence>
<evidence type="ECO:0000256" key="1">
    <source>
        <dbReference type="ARBA" id="ARBA00003726"/>
    </source>
</evidence>
<evidence type="ECO:0000256" key="7">
    <source>
        <dbReference type="ARBA" id="ARBA00023141"/>
    </source>
</evidence>
<evidence type="ECO:0000256" key="5">
    <source>
        <dbReference type="ARBA" id="ARBA00022605"/>
    </source>
</evidence>